<dbReference type="Gene3D" id="3.40.1050.10">
    <property type="entry name" value="Carbonic anhydrase"/>
    <property type="match status" value="1"/>
</dbReference>
<feature type="binding site" evidence="6">
    <location>
        <position position="40"/>
    </location>
    <ligand>
        <name>Zn(2+)</name>
        <dbReference type="ChEBI" id="CHEBI:29105"/>
    </ligand>
</feature>
<organism evidence="7 9">
    <name type="scientific">Kurthia zopfii</name>
    <dbReference type="NCBI Taxonomy" id="1650"/>
    <lineage>
        <taxon>Bacteria</taxon>
        <taxon>Bacillati</taxon>
        <taxon>Bacillota</taxon>
        <taxon>Bacilli</taxon>
        <taxon>Bacillales</taxon>
        <taxon>Caryophanaceae</taxon>
        <taxon>Kurthia</taxon>
    </lineage>
</organism>
<gene>
    <name evidence="8" type="ORF">DFR61_11430</name>
    <name evidence="7" type="ORF">NCTC10597_02488</name>
</gene>
<dbReference type="OrthoDB" id="9792260at2"/>
<dbReference type="PANTHER" id="PTHR43175">
    <property type="entry name" value="CARBONIC ANHYDRASE"/>
    <property type="match status" value="1"/>
</dbReference>
<comment type="catalytic activity">
    <reaction evidence="5">
        <text>hydrogencarbonate + H(+) = CO2 + H2O</text>
        <dbReference type="Rhea" id="RHEA:10748"/>
        <dbReference type="ChEBI" id="CHEBI:15377"/>
        <dbReference type="ChEBI" id="CHEBI:15378"/>
        <dbReference type="ChEBI" id="CHEBI:16526"/>
        <dbReference type="ChEBI" id="CHEBI:17544"/>
        <dbReference type="EC" id="4.2.1.1"/>
    </reaction>
</comment>
<dbReference type="SUPFAM" id="SSF53056">
    <property type="entry name" value="beta-carbonic anhydrase, cab"/>
    <property type="match status" value="1"/>
</dbReference>
<dbReference type="CDD" id="cd03379">
    <property type="entry name" value="beta_CA_cladeD"/>
    <property type="match status" value="1"/>
</dbReference>
<dbReference type="SMART" id="SM00947">
    <property type="entry name" value="Pro_CA"/>
    <property type="match status" value="1"/>
</dbReference>
<dbReference type="InterPro" id="IPR036874">
    <property type="entry name" value="Carbonic_anhydrase_sf"/>
</dbReference>
<evidence type="ECO:0000313" key="9">
    <source>
        <dbReference type="Proteomes" id="UP000254330"/>
    </source>
</evidence>
<dbReference type="EMBL" id="SNZG01000014">
    <property type="protein sequence ID" value="TDR38811.1"/>
    <property type="molecule type" value="Genomic_DNA"/>
</dbReference>
<evidence type="ECO:0000313" key="8">
    <source>
        <dbReference type="EMBL" id="TDR38811.1"/>
    </source>
</evidence>
<evidence type="ECO:0000313" key="10">
    <source>
        <dbReference type="Proteomes" id="UP000294641"/>
    </source>
</evidence>
<dbReference type="Proteomes" id="UP000294641">
    <property type="component" value="Unassembled WGS sequence"/>
</dbReference>
<comment type="cofactor">
    <cofactor evidence="6">
        <name>Zn(2+)</name>
        <dbReference type="ChEBI" id="CHEBI:29105"/>
    </cofactor>
    <text evidence="6">Binds 1 zinc ion per subunit.</text>
</comment>
<dbReference type="PANTHER" id="PTHR43175:SF3">
    <property type="entry name" value="CARBON DISULFIDE HYDROLASE"/>
    <property type="match status" value="1"/>
</dbReference>
<keyword evidence="3 6" id="KW-0479">Metal-binding</keyword>
<name>A0A2U3AD51_9BACL</name>
<dbReference type="AlphaFoldDB" id="A0A2U3AD51"/>
<dbReference type="GO" id="GO:0004089">
    <property type="term" value="F:carbonate dehydratase activity"/>
    <property type="evidence" value="ECO:0007669"/>
    <property type="project" value="UniProtKB-EC"/>
</dbReference>
<evidence type="ECO:0000256" key="5">
    <source>
        <dbReference type="ARBA" id="ARBA00048348"/>
    </source>
</evidence>
<proteinExistence type="inferred from homology"/>
<dbReference type="RefSeq" id="WP_109349557.1">
    <property type="nucleotide sequence ID" value="NZ_BJUE01000035.1"/>
</dbReference>
<keyword evidence="7" id="KW-0456">Lyase</keyword>
<comment type="similarity">
    <text evidence="1">Belongs to the beta-class carbonic anhydrase family.</text>
</comment>
<feature type="binding site" evidence="6">
    <location>
        <position position="99"/>
    </location>
    <ligand>
        <name>Zn(2+)</name>
        <dbReference type="ChEBI" id="CHEBI:29105"/>
    </ligand>
</feature>
<reference evidence="7 9" key="1">
    <citation type="submission" date="2018-06" db="EMBL/GenBank/DDBJ databases">
        <authorList>
            <consortium name="Pathogen Informatics"/>
            <person name="Doyle S."/>
        </authorList>
    </citation>
    <scope>NUCLEOTIDE SEQUENCE [LARGE SCALE GENOMIC DNA]</scope>
    <source>
        <strain evidence="7 9">NCTC10597</strain>
    </source>
</reference>
<comment type="caution">
    <text evidence="7">The sequence shown here is derived from an EMBL/GenBank/DDBJ whole genome shotgun (WGS) entry which is preliminary data.</text>
</comment>
<reference evidence="8 10" key="2">
    <citation type="submission" date="2019-03" db="EMBL/GenBank/DDBJ databases">
        <title>Genomic Encyclopedia of Type Strains, Phase IV (KMG-IV): sequencing the most valuable type-strain genomes for metagenomic binning, comparative biology and taxonomic classification.</title>
        <authorList>
            <person name="Goeker M."/>
        </authorList>
    </citation>
    <scope>NUCLEOTIDE SEQUENCE [LARGE SCALE GENOMIC DNA]</scope>
    <source>
        <strain evidence="8 10">DSM 20580</strain>
    </source>
</reference>
<evidence type="ECO:0000256" key="6">
    <source>
        <dbReference type="PIRSR" id="PIRSR601765-1"/>
    </source>
</evidence>
<sequence length="187" mass="20567">MTKLNDILSFNENFVENKEYASYISDGVPSKKIAIITCMDARLIELINKAMNIKNGDAKMIKTAGAQVDHPYGSVMRSLLVAVYALKAEEVFIVGHRDCGMNSMNPEKVIETIKSRGIDESVFDILNSSGINVAKWLEGFTDLEADVENSVNVVRNHPLIAKDIPVHGLIIDPKTGKLDLVTNGYNA</sequence>
<dbReference type="Pfam" id="PF00484">
    <property type="entry name" value="Pro_CA"/>
    <property type="match status" value="1"/>
</dbReference>
<accession>A0A2U3AD51</accession>
<dbReference type="Proteomes" id="UP000254330">
    <property type="component" value="Unassembled WGS sequence"/>
</dbReference>
<dbReference type="EC" id="4.2.1.1" evidence="2"/>
<evidence type="ECO:0000313" key="7">
    <source>
        <dbReference type="EMBL" id="STX10717.1"/>
    </source>
</evidence>
<evidence type="ECO:0000256" key="1">
    <source>
        <dbReference type="ARBA" id="ARBA00006217"/>
    </source>
</evidence>
<protein>
    <recommendedName>
        <fullName evidence="2">carbonic anhydrase</fullName>
        <ecNumber evidence="2">4.2.1.1</ecNumber>
    </recommendedName>
</protein>
<evidence type="ECO:0000256" key="2">
    <source>
        <dbReference type="ARBA" id="ARBA00012925"/>
    </source>
</evidence>
<dbReference type="GO" id="GO:0008270">
    <property type="term" value="F:zinc ion binding"/>
    <property type="evidence" value="ECO:0007669"/>
    <property type="project" value="InterPro"/>
</dbReference>
<feature type="binding site" evidence="6">
    <location>
        <position position="38"/>
    </location>
    <ligand>
        <name>Zn(2+)</name>
        <dbReference type="ChEBI" id="CHEBI:29105"/>
    </ligand>
</feature>
<dbReference type="EMBL" id="UGNP01000001">
    <property type="protein sequence ID" value="STX10717.1"/>
    <property type="molecule type" value="Genomic_DNA"/>
</dbReference>
<keyword evidence="10" id="KW-1185">Reference proteome</keyword>
<evidence type="ECO:0000256" key="3">
    <source>
        <dbReference type="ARBA" id="ARBA00022723"/>
    </source>
</evidence>
<feature type="binding site" evidence="6">
    <location>
        <position position="96"/>
    </location>
    <ligand>
        <name>Zn(2+)</name>
        <dbReference type="ChEBI" id="CHEBI:29105"/>
    </ligand>
</feature>
<evidence type="ECO:0000256" key="4">
    <source>
        <dbReference type="ARBA" id="ARBA00022833"/>
    </source>
</evidence>
<keyword evidence="4 6" id="KW-0862">Zinc</keyword>
<dbReference type="InterPro" id="IPR001765">
    <property type="entry name" value="Carbonic_anhydrase"/>
</dbReference>